<reference evidence="3 4" key="1">
    <citation type="submission" date="2020-08" db="EMBL/GenBank/DDBJ databases">
        <title>Plant Genome Project.</title>
        <authorList>
            <person name="Zhang R.-G."/>
        </authorList>
    </citation>
    <scope>NUCLEOTIDE SEQUENCE [LARGE SCALE GENOMIC DNA]</scope>
    <source>
        <tissue evidence="3">Rhizome</tissue>
    </source>
</reference>
<evidence type="ECO:0000259" key="2">
    <source>
        <dbReference type="Pfam" id="PF13952"/>
    </source>
</evidence>
<evidence type="ECO:0000256" key="1">
    <source>
        <dbReference type="SAM" id="MobiDB-lite"/>
    </source>
</evidence>
<dbReference type="Pfam" id="PF13952">
    <property type="entry name" value="DUF4216"/>
    <property type="match status" value="1"/>
</dbReference>
<dbReference type="Pfam" id="PF03004">
    <property type="entry name" value="Transposase_24"/>
    <property type="match status" value="1"/>
</dbReference>
<gene>
    <name evidence="3" type="ORF">ZIOFF_029639</name>
</gene>
<proteinExistence type="predicted"/>
<dbReference type="Proteomes" id="UP000734854">
    <property type="component" value="Unassembled WGS sequence"/>
</dbReference>
<feature type="region of interest" description="Disordered" evidence="1">
    <location>
        <begin position="283"/>
        <end position="312"/>
    </location>
</feature>
<sequence length="672" mass="78282">MDSGLQTSLEHIPMMTNHIPMAQETLVEAFGMPEGLFTSNENYSGASTSHMPMESNVEDFYRLIDEGNNRYMPDALTLQPYREELKTELKRRLRYSRRPNNNELDDMVRMQFAEWFARRVDRTNDRIDDLDLRVFSRGPNPVAFSYHGFNINGFAFRTVESESNKKVQNSGVMVQSIHDNDDHESNYYGRLTDIISLEYGGLGRIFLFRCDWVNITTGMKVDPLGFTMVNFSCLIHTGEREEHEPFILASQAQMVYYVRDPKEDEWLLLTMVNKRKQKFIQNIRGQELRDNDRQDEHESHDITSNSQLDTQNGALELDQNEEFTEEMLTSQRQQNRRGRTVMRDVHALDPDDVLVVQFNERGQPYGDIQPVLANFVGTIARNGNLLPLSFLDWRKMPKKRLNDAWRKARFDIPDRHRDVIMQMMGAAWRRWRTEIKAKSYDPNIPLDELVSISPVPQKLTPEVWEALCHYWNTNEFQEKGRKPTRIEIIKISRRNKKKGDAPVDDEVIRVEALLDEAVRRRLQDKPEGTQPTKVHEDAFRDVFGPEHSGRVRCLGAGPLPSQVLPELCKRTIYTPSYHSNSKMTAEFKEMQEKIKEMEAREVQRRIETEQMIRQMHDQQLQNFAHIMQSMISGAVGGSRGPELLPAQNFVLVTDMVVFWGMQIFVKEVHTCC</sequence>
<protein>
    <recommendedName>
        <fullName evidence="2">DUF4216 domain-containing protein</fullName>
    </recommendedName>
</protein>
<evidence type="ECO:0000313" key="3">
    <source>
        <dbReference type="EMBL" id="KAG6511566.1"/>
    </source>
</evidence>
<dbReference type="PANTHER" id="PTHR48258">
    <property type="entry name" value="DUF4218 DOMAIN-CONTAINING PROTEIN-RELATED"/>
    <property type="match status" value="1"/>
</dbReference>
<accession>A0A8J5GWY5</accession>
<dbReference type="PANTHER" id="PTHR48258:SF12">
    <property type="entry name" value="TRANSPOSON PROTEIN, CACTA, EN_SPM SUB-CLASS"/>
    <property type="match status" value="1"/>
</dbReference>
<comment type="caution">
    <text evidence="3">The sequence shown here is derived from an EMBL/GenBank/DDBJ whole genome shotgun (WGS) entry which is preliminary data.</text>
</comment>
<feature type="compositionally biased region" description="Basic and acidic residues" evidence="1">
    <location>
        <begin position="286"/>
        <end position="301"/>
    </location>
</feature>
<dbReference type="InterPro" id="IPR004252">
    <property type="entry name" value="Probable_transposase_24"/>
</dbReference>
<name>A0A8J5GWY5_ZINOF</name>
<feature type="domain" description="DUF4216" evidence="2">
    <location>
        <begin position="195"/>
        <end position="267"/>
    </location>
</feature>
<dbReference type="InterPro" id="IPR025312">
    <property type="entry name" value="DUF4216"/>
</dbReference>
<keyword evidence="4" id="KW-1185">Reference proteome</keyword>
<organism evidence="3 4">
    <name type="scientific">Zingiber officinale</name>
    <name type="common">Ginger</name>
    <name type="synonym">Amomum zingiber</name>
    <dbReference type="NCBI Taxonomy" id="94328"/>
    <lineage>
        <taxon>Eukaryota</taxon>
        <taxon>Viridiplantae</taxon>
        <taxon>Streptophyta</taxon>
        <taxon>Embryophyta</taxon>
        <taxon>Tracheophyta</taxon>
        <taxon>Spermatophyta</taxon>
        <taxon>Magnoliopsida</taxon>
        <taxon>Liliopsida</taxon>
        <taxon>Zingiberales</taxon>
        <taxon>Zingiberaceae</taxon>
        <taxon>Zingiber</taxon>
    </lineage>
</organism>
<feature type="compositionally biased region" description="Polar residues" evidence="1">
    <location>
        <begin position="302"/>
        <end position="312"/>
    </location>
</feature>
<dbReference type="EMBL" id="JACMSC010000008">
    <property type="protein sequence ID" value="KAG6511566.1"/>
    <property type="molecule type" value="Genomic_DNA"/>
</dbReference>
<evidence type="ECO:0000313" key="4">
    <source>
        <dbReference type="Proteomes" id="UP000734854"/>
    </source>
</evidence>
<dbReference type="AlphaFoldDB" id="A0A8J5GWY5"/>